<dbReference type="EMBL" id="JAXUIC010000002">
    <property type="protein sequence ID" value="KAK4602082.1"/>
    <property type="molecule type" value="Genomic_DNA"/>
</dbReference>
<reference evidence="3 4" key="1">
    <citation type="journal article" date="2023" name="G3 (Bethesda)">
        <title>A haplotype-resolved chromosome-scale genome for Quercus rubra L. provides insights into the genetics of adaptive traits for red oak species.</title>
        <authorList>
            <person name="Kapoor B."/>
            <person name="Jenkins J."/>
            <person name="Schmutz J."/>
            <person name="Zhebentyayeva T."/>
            <person name="Kuelheim C."/>
            <person name="Coggeshall M."/>
            <person name="Heim C."/>
            <person name="Lasky J.R."/>
            <person name="Leites L."/>
            <person name="Islam-Faridi N."/>
            <person name="Romero-Severson J."/>
            <person name="DeLeo V.L."/>
            <person name="Lucas S.M."/>
            <person name="Lazic D."/>
            <person name="Gailing O."/>
            <person name="Carlson J."/>
            <person name="Staton M."/>
        </authorList>
    </citation>
    <scope>NUCLEOTIDE SEQUENCE [LARGE SCALE GENOMIC DNA]</scope>
    <source>
        <strain evidence="3">Pseudo-F2</strain>
    </source>
</reference>
<feature type="transmembrane region" description="Helical" evidence="1">
    <location>
        <begin position="230"/>
        <end position="255"/>
    </location>
</feature>
<evidence type="ECO:0000256" key="1">
    <source>
        <dbReference type="SAM" id="Phobius"/>
    </source>
</evidence>
<name>A0AAN7J8J1_QUERU</name>
<keyword evidence="1" id="KW-0472">Membrane</keyword>
<dbReference type="Pfam" id="PF12776">
    <property type="entry name" value="Myb_DNA-bind_3"/>
    <property type="match status" value="1"/>
</dbReference>
<evidence type="ECO:0000313" key="4">
    <source>
        <dbReference type="Proteomes" id="UP001324115"/>
    </source>
</evidence>
<keyword evidence="4" id="KW-1185">Reference proteome</keyword>
<dbReference type="PANTHER" id="PTHR47851">
    <property type="entry name" value="OS06G0588700 PROTEIN-RELATED"/>
    <property type="match status" value="1"/>
</dbReference>
<dbReference type="Proteomes" id="UP001324115">
    <property type="component" value="Unassembled WGS sequence"/>
</dbReference>
<gene>
    <name evidence="3" type="ORF">RGQ29_011230</name>
</gene>
<feature type="domain" description="Myb/SANT-like" evidence="2">
    <location>
        <begin position="3"/>
        <end position="77"/>
    </location>
</feature>
<sequence>MEGQRQATGFLTEIGANEVIRQLSEIGKVVTWLQIKNKWDHLKKRWKNYNKCLEKETGLGYDPVTGKFDAPDEWWNRKIAACPEAKTFRMLGLPNRELLDIMFGGTVATGKKSFCTGGPIPMETTKRSGDSDYSEEFVDPQCEPTVNVDAMEVEGPSSSKAGSAVNKGKGLATTIHIFKPICKKQKKKKKRSVAQEMSDSLKSILNVIVERSSLSARTPSAPTATAQVKAILNMVLSLLGVYVGHYLYMFSTIYFMEKETGRHMFAALADNKDVQLKWLKKEYQRHPDYHFE</sequence>
<accession>A0AAN7J8J1</accession>
<dbReference type="AlphaFoldDB" id="A0AAN7J8J1"/>
<organism evidence="3 4">
    <name type="scientific">Quercus rubra</name>
    <name type="common">Northern red oak</name>
    <name type="synonym">Quercus borealis</name>
    <dbReference type="NCBI Taxonomy" id="3512"/>
    <lineage>
        <taxon>Eukaryota</taxon>
        <taxon>Viridiplantae</taxon>
        <taxon>Streptophyta</taxon>
        <taxon>Embryophyta</taxon>
        <taxon>Tracheophyta</taxon>
        <taxon>Spermatophyta</taxon>
        <taxon>Magnoliopsida</taxon>
        <taxon>eudicotyledons</taxon>
        <taxon>Gunneridae</taxon>
        <taxon>Pentapetalae</taxon>
        <taxon>rosids</taxon>
        <taxon>fabids</taxon>
        <taxon>Fagales</taxon>
        <taxon>Fagaceae</taxon>
        <taxon>Quercus</taxon>
    </lineage>
</organism>
<proteinExistence type="predicted"/>
<keyword evidence="1" id="KW-0812">Transmembrane</keyword>
<dbReference type="PANTHER" id="PTHR47851:SF5">
    <property type="entry name" value="MYB_SANT-LIKE DOMAIN-CONTAINING PROTEIN"/>
    <property type="match status" value="1"/>
</dbReference>
<comment type="caution">
    <text evidence="3">The sequence shown here is derived from an EMBL/GenBank/DDBJ whole genome shotgun (WGS) entry which is preliminary data.</text>
</comment>
<evidence type="ECO:0000313" key="3">
    <source>
        <dbReference type="EMBL" id="KAK4602082.1"/>
    </source>
</evidence>
<evidence type="ECO:0000259" key="2">
    <source>
        <dbReference type="Pfam" id="PF12776"/>
    </source>
</evidence>
<dbReference type="InterPro" id="IPR024752">
    <property type="entry name" value="Myb/SANT-like_dom"/>
</dbReference>
<protein>
    <recommendedName>
        <fullName evidence="2">Myb/SANT-like domain-containing protein</fullName>
    </recommendedName>
</protein>
<keyword evidence="1" id="KW-1133">Transmembrane helix</keyword>